<keyword evidence="3" id="KW-0862">Zinc</keyword>
<dbReference type="InterPro" id="IPR001870">
    <property type="entry name" value="B30.2/SPRY"/>
</dbReference>
<dbReference type="GO" id="GO:0005737">
    <property type="term" value="C:cytoplasm"/>
    <property type="evidence" value="ECO:0007669"/>
    <property type="project" value="UniProtKB-ARBA"/>
</dbReference>
<feature type="non-terminal residue" evidence="5">
    <location>
        <position position="1"/>
    </location>
</feature>
<dbReference type="Pfam" id="PF13765">
    <property type="entry name" value="PRY"/>
    <property type="match status" value="1"/>
</dbReference>
<evidence type="ECO:0000256" key="2">
    <source>
        <dbReference type="ARBA" id="ARBA00022771"/>
    </source>
</evidence>
<organism evidence="5 6">
    <name type="scientific">Albula glossodonta</name>
    <name type="common">roundjaw bonefish</name>
    <dbReference type="NCBI Taxonomy" id="121402"/>
    <lineage>
        <taxon>Eukaryota</taxon>
        <taxon>Metazoa</taxon>
        <taxon>Chordata</taxon>
        <taxon>Craniata</taxon>
        <taxon>Vertebrata</taxon>
        <taxon>Euteleostomi</taxon>
        <taxon>Actinopterygii</taxon>
        <taxon>Neopterygii</taxon>
        <taxon>Teleostei</taxon>
        <taxon>Albuliformes</taxon>
        <taxon>Albulidae</taxon>
        <taxon>Albula</taxon>
    </lineage>
</organism>
<keyword evidence="6" id="KW-1185">Reference proteome</keyword>
<name>A0A8T2MRE8_9TELE</name>
<dbReference type="PROSITE" id="PS50188">
    <property type="entry name" value="B302_SPRY"/>
    <property type="match status" value="1"/>
</dbReference>
<dbReference type="InterPro" id="IPR003879">
    <property type="entry name" value="Butyrophylin_SPRY"/>
</dbReference>
<protein>
    <recommendedName>
        <fullName evidence="4">B30.2/SPRY domain-containing protein</fullName>
    </recommendedName>
</protein>
<dbReference type="Proteomes" id="UP000824540">
    <property type="component" value="Unassembled WGS sequence"/>
</dbReference>
<feature type="non-terminal residue" evidence="5">
    <location>
        <position position="213"/>
    </location>
</feature>
<feature type="domain" description="B30.2/SPRY" evidence="4">
    <location>
        <begin position="61"/>
        <end position="213"/>
    </location>
</feature>
<dbReference type="PRINTS" id="PR01407">
    <property type="entry name" value="BUTYPHLNCDUF"/>
</dbReference>
<dbReference type="InterPro" id="IPR006574">
    <property type="entry name" value="PRY"/>
</dbReference>
<evidence type="ECO:0000256" key="1">
    <source>
        <dbReference type="ARBA" id="ARBA00022723"/>
    </source>
</evidence>
<dbReference type="InterPro" id="IPR043136">
    <property type="entry name" value="B30.2/SPRY_sf"/>
</dbReference>
<dbReference type="InterPro" id="IPR051051">
    <property type="entry name" value="E3_ubiq-ligase_TRIM/RNF"/>
</dbReference>
<evidence type="ECO:0000313" key="5">
    <source>
        <dbReference type="EMBL" id="KAG9328501.1"/>
    </source>
</evidence>
<dbReference type="SMART" id="SM00589">
    <property type="entry name" value="PRY"/>
    <property type="match status" value="1"/>
</dbReference>
<dbReference type="GO" id="GO:0008270">
    <property type="term" value="F:zinc ion binding"/>
    <property type="evidence" value="ECO:0007669"/>
    <property type="project" value="UniProtKB-KW"/>
</dbReference>
<dbReference type="SUPFAM" id="SSF49899">
    <property type="entry name" value="Concanavalin A-like lectins/glucanases"/>
    <property type="match status" value="1"/>
</dbReference>
<dbReference type="AlphaFoldDB" id="A0A8T2MRE8"/>
<gene>
    <name evidence="5" type="ORF">JZ751_013527</name>
</gene>
<evidence type="ECO:0000259" key="4">
    <source>
        <dbReference type="PROSITE" id="PS50188"/>
    </source>
</evidence>
<sequence>EVCDWLREVVVCDDACDWLREVVVCDEAISSDLEAPLYDPLPLTLDRKCVLEHIESRYRHFLTETLKSLNHLKRQFSSSPLTMDISSAHPLLRISEDRREAVRVCDRQPRPAHPERFDHWAQVLTAQSFASGSHYWELEAEGFWDIALTYRSIGRKGKEGTAFGSNCVSWSLTRQADGALSAWHARRKTRLGHSMAASSRVGVSLDYGAGSVT</sequence>
<evidence type="ECO:0000256" key="3">
    <source>
        <dbReference type="ARBA" id="ARBA00022833"/>
    </source>
</evidence>
<evidence type="ECO:0000313" key="6">
    <source>
        <dbReference type="Proteomes" id="UP000824540"/>
    </source>
</evidence>
<keyword evidence="2" id="KW-0863">Zinc-finger</keyword>
<keyword evidence="1" id="KW-0479">Metal-binding</keyword>
<dbReference type="InterPro" id="IPR013320">
    <property type="entry name" value="ConA-like_dom_sf"/>
</dbReference>
<proteinExistence type="predicted"/>
<accession>A0A8T2MRE8</accession>
<dbReference type="PANTHER" id="PTHR25465">
    <property type="entry name" value="B-BOX DOMAIN CONTAINING"/>
    <property type="match status" value="1"/>
</dbReference>
<reference evidence="5" key="1">
    <citation type="thesis" date="2021" institute="BYU ScholarsArchive" country="Provo, UT, USA">
        <title>Applications of and Algorithms for Genome Assembly and Genomic Analyses with an Emphasis on Marine Teleosts.</title>
        <authorList>
            <person name="Pickett B.D."/>
        </authorList>
    </citation>
    <scope>NUCLEOTIDE SEQUENCE</scope>
    <source>
        <strain evidence="5">HI-2016</strain>
    </source>
</reference>
<dbReference type="OrthoDB" id="6105938at2759"/>
<comment type="caution">
    <text evidence="5">The sequence shown here is derived from an EMBL/GenBank/DDBJ whole genome shotgun (WGS) entry which is preliminary data.</text>
</comment>
<dbReference type="Gene3D" id="2.60.120.920">
    <property type="match status" value="1"/>
</dbReference>
<dbReference type="PANTHER" id="PTHR25465:SF73">
    <property type="entry name" value="E3 UBIQUITIN_ISG15 LIGASE TRIM25 ISOFORM X1"/>
    <property type="match status" value="1"/>
</dbReference>
<dbReference type="EMBL" id="JAFBMS010002163">
    <property type="protein sequence ID" value="KAG9328501.1"/>
    <property type="molecule type" value="Genomic_DNA"/>
</dbReference>